<evidence type="ECO:0000313" key="1">
    <source>
        <dbReference type="EMBL" id="CAG8688759.1"/>
    </source>
</evidence>
<comment type="caution">
    <text evidence="1">The sequence shown here is derived from an EMBL/GenBank/DDBJ whole genome shotgun (WGS) entry which is preliminary data.</text>
</comment>
<keyword evidence="2" id="KW-1185">Reference proteome</keyword>
<dbReference type="Proteomes" id="UP000789375">
    <property type="component" value="Unassembled WGS sequence"/>
</dbReference>
<dbReference type="EMBL" id="CAJVPP010007472">
    <property type="protein sequence ID" value="CAG8688759.1"/>
    <property type="molecule type" value="Genomic_DNA"/>
</dbReference>
<name>A0A9N9EPQ8_FUNMO</name>
<evidence type="ECO:0000313" key="2">
    <source>
        <dbReference type="Proteomes" id="UP000789375"/>
    </source>
</evidence>
<organism evidence="1 2">
    <name type="scientific">Funneliformis mosseae</name>
    <name type="common">Endomycorrhizal fungus</name>
    <name type="synonym">Glomus mosseae</name>
    <dbReference type="NCBI Taxonomy" id="27381"/>
    <lineage>
        <taxon>Eukaryota</taxon>
        <taxon>Fungi</taxon>
        <taxon>Fungi incertae sedis</taxon>
        <taxon>Mucoromycota</taxon>
        <taxon>Glomeromycotina</taxon>
        <taxon>Glomeromycetes</taxon>
        <taxon>Glomerales</taxon>
        <taxon>Glomeraceae</taxon>
        <taxon>Funneliformis</taxon>
    </lineage>
</organism>
<protein>
    <submittedName>
        <fullName evidence="1">11528_t:CDS:1</fullName>
    </submittedName>
</protein>
<proteinExistence type="predicted"/>
<reference evidence="1" key="1">
    <citation type="submission" date="2021-06" db="EMBL/GenBank/DDBJ databases">
        <authorList>
            <person name="Kallberg Y."/>
            <person name="Tangrot J."/>
            <person name="Rosling A."/>
        </authorList>
    </citation>
    <scope>NUCLEOTIDE SEQUENCE</scope>
    <source>
        <strain evidence="1">87-6 pot B 2015</strain>
    </source>
</reference>
<dbReference type="AlphaFoldDB" id="A0A9N9EPQ8"/>
<gene>
    <name evidence="1" type="ORF">FMOSSE_LOCUS13234</name>
</gene>
<sequence length="230" mass="26606">MRSRKLIRTDGLVDVLENFCVLFEELDSTCILGDAITQNLCVFLVGHFQSEKTSVLYYLSNTKTNYFYVHSSKLLDGFLSSKKNKNLECMIDEIRELTKLISNKSIGIKSIIYTGTYSIVAMLKDGISQIRKFIWKESKSESLSHASKLLEPEPISSPLNFAKIIQASDFTREQHMLFFKDIQEDRDIRINEDVLNDIYNITNSYSSLKKLLVSLYIEYSVNEKFLEFDK</sequence>
<accession>A0A9N9EPQ8</accession>